<dbReference type="InterPro" id="IPR011583">
    <property type="entry name" value="Chitinase_II/V-like_cat"/>
</dbReference>
<dbReference type="Gene3D" id="3.10.350.10">
    <property type="entry name" value="LysM domain"/>
    <property type="match status" value="2"/>
</dbReference>
<dbReference type="GO" id="GO:0008061">
    <property type="term" value="F:chitin binding"/>
    <property type="evidence" value="ECO:0007669"/>
    <property type="project" value="InterPro"/>
</dbReference>
<dbReference type="CDD" id="cd00118">
    <property type="entry name" value="LysM"/>
    <property type="match status" value="2"/>
</dbReference>
<evidence type="ECO:0000313" key="5">
    <source>
        <dbReference type="EMBL" id="SHI58685.1"/>
    </source>
</evidence>
<reference evidence="5 6" key="1">
    <citation type="submission" date="2016-11" db="EMBL/GenBank/DDBJ databases">
        <authorList>
            <person name="Jaros S."/>
            <person name="Januszkiewicz K."/>
            <person name="Wedrychowicz H."/>
        </authorList>
    </citation>
    <scope>NUCLEOTIDE SEQUENCE [LARGE SCALE GENOMIC DNA]</scope>
    <source>
        <strain evidence="5 6">DSM 19022</strain>
    </source>
</reference>
<dbReference type="InterPro" id="IPR036779">
    <property type="entry name" value="LysM_dom_sf"/>
</dbReference>
<dbReference type="PANTHER" id="PTHR46066:SF2">
    <property type="entry name" value="CHITINASE DOMAIN-CONTAINING PROTEIN 1"/>
    <property type="match status" value="1"/>
</dbReference>
<dbReference type="Gene3D" id="3.20.20.80">
    <property type="entry name" value="Glycosidases"/>
    <property type="match status" value="1"/>
</dbReference>
<dbReference type="GO" id="GO:0070492">
    <property type="term" value="F:oligosaccharide binding"/>
    <property type="evidence" value="ECO:0007669"/>
    <property type="project" value="TreeGrafter"/>
</dbReference>
<dbReference type="InterPro" id="IPR041704">
    <property type="entry name" value="CFLE_GH18"/>
</dbReference>
<dbReference type="GO" id="GO:0012505">
    <property type="term" value="C:endomembrane system"/>
    <property type="evidence" value="ECO:0007669"/>
    <property type="project" value="TreeGrafter"/>
</dbReference>
<dbReference type="InterPro" id="IPR018392">
    <property type="entry name" value="LysM"/>
</dbReference>
<dbReference type="EMBL" id="FQZS01000005">
    <property type="protein sequence ID" value="SHI58685.1"/>
    <property type="molecule type" value="Genomic_DNA"/>
</dbReference>
<dbReference type="Gene3D" id="3.10.50.10">
    <property type="match status" value="1"/>
</dbReference>
<sequence>MRIYVVKSGDTLWKISRTYNVSINSIVQANAMADPDRLIIGQSLVIPTQDDVHIVRPGETLWFIARIYNVTIQDLVRENNIANPNIINVGQRLVIPKPQIEVNGYLTQTGPTGEETLRWTGQYLTYFCMFSYGITAEGNLTPLNDESVISMARSRGVTPLMCLTNFLGRRFSSDLASAFLSNVEVQERQLANIVNTMRQKGYQGLNIDFEYVYPRDREKYNAFLRRAADRMHANGFSISTALAPKVRADQIGLLYEAHDYPVHGQLTDFVVLMTYEWGWAGGEPWAIAPINQVKRVLDYAVSVIPRNKIMMGIPLYGRDWKIPWVQGTTASTVSYMDAIRRAYQYGAEIQYNEEYQSPFFRYTDTSGQQHEVWFEDARSYQAKYDVIKQYGLRGASYWALNLQSIPNWPVLTANFRIAKL</sequence>
<accession>A0A1M6CCB5</accession>
<keyword evidence="2" id="KW-0326">Glycosidase</keyword>
<dbReference type="Pfam" id="PF00704">
    <property type="entry name" value="Glyco_hydro_18"/>
    <property type="match status" value="1"/>
</dbReference>
<keyword evidence="1" id="KW-0378">Hydrolase</keyword>
<dbReference type="PROSITE" id="PS51910">
    <property type="entry name" value="GH18_2"/>
    <property type="match status" value="1"/>
</dbReference>
<dbReference type="SMART" id="SM00257">
    <property type="entry name" value="LysM"/>
    <property type="match status" value="2"/>
</dbReference>
<proteinExistence type="predicted"/>
<evidence type="ECO:0000259" key="4">
    <source>
        <dbReference type="PROSITE" id="PS51910"/>
    </source>
</evidence>
<name>A0A1M6CCB5_9FIRM</name>
<dbReference type="InterPro" id="IPR029070">
    <property type="entry name" value="Chitinase_insertion_sf"/>
</dbReference>
<dbReference type="AlphaFoldDB" id="A0A1M6CCB5"/>
<dbReference type="GO" id="GO:0016798">
    <property type="term" value="F:hydrolase activity, acting on glycosyl bonds"/>
    <property type="evidence" value="ECO:0007669"/>
    <property type="project" value="UniProtKB-KW"/>
</dbReference>
<gene>
    <name evidence="5" type="ORF">SAMN02745176_00707</name>
</gene>
<dbReference type="InterPro" id="IPR001223">
    <property type="entry name" value="Glyco_hydro18_cat"/>
</dbReference>
<feature type="domain" description="LysM" evidence="3">
    <location>
        <begin position="51"/>
        <end position="95"/>
    </location>
</feature>
<evidence type="ECO:0000313" key="6">
    <source>
        <dbReference type="Proteomes" id="UP000184442"/>
    </source>
</evidence>
<organism evidence="5 6">
    <name type="scientific">Lutispora thermophila DSM 19022</name>
    <dbReference type="NCBI Taxonomy" id="1122184"/>
    <lineage>
        <taxon>Bacteria</taxon>
        <taxon>Bacillati</taxon>
        <taxon>Bacillota</taxon>
        <taxon>Clostridia</taxon>
        <taxon>Lutisporales</taxon>
        <taxon>Lutisporaceae</taxon>
        <taxon>Lutispora</taxon>
    </lineage>
</organism>
<dbReference type="RefSeq" id="WP_073024618.1">
    <property type="nucleotide sequence ID" value="NZ_FQZS01000005.1"/>
</dbReference>
<dbReference type="SUPFAM" id="SSF51445">
    <property type="entry name" value="(Trans)glycosidases"/>
    <property type="match status" value="1"/>
</dbReference>
<evidence type="ECO:0000256" key="2">
    <source>
        <dbReference type="ARBA" id="ARBA00023295"/>
    </source>
</evidence>
<dbReference type="Proteomes" id="UP000184442">
    <property type="component" value="Unassembled WGS sequence"/>
</dbReference>
<feature type="domain" description="GH18" evidence="4">
    <location>
        <begin position="100"/>
        <end position="420"/>
    </location>
</feature>
<dbReference type="InterPro" id="IPR017853">
    <property type="entry name" value="GH"/>
</dbReference>
<protein>
    <submittedName>
        <fullName evidence="5">Spore germination protein</fullName>
    </submittedName>
</protein>
<keyword evidence="6" id="KW-1185">Reference proteome</keyword>
<evidence type="ECO:0000259" key="3">
    <source>
        <dbReference type="PROSITE" id="PS51782"/>
    </source>
</evidence>
<dbReference type="SUPFAM" id="SSF54106">
    <property type="entry name" value="LysM domain"/>
    <property type="match status" value="2"/>
</dbReference>
<dbReference type="SMART" id="SM00636">
    <property type="entry name" value="Glyco_18"/>
    <property type="match status" value="1"/>
</dbReference>
<feature type="domain" description="LysM" evidence="3">
    <location>
        <begin position="2"/>
        <end position="46"/>
    </location>
</feature>
<evidence type="ECO:0000256" key="1">
    <source>
        <dbReference type="ARBA" id="ARBA00022801"/>
    </source>
</evidence>
<dbReference type="Pfam" id="PF01476">
    <property type="entry name" value="LysM"/>
    <property type="match status" value="2"/>
</dbReference>
<dbReference type="PANTHER" id="PTHR46066">
    <property type="entry name" value="CHITINASE DOMAIN-CONTAINING PROTEIN 1 FAMILY MEMBER"/>
    <property type="match status" value="1"/>
</dbReference>
<dbReference type="CDD" id="cd02874">
    <property type="entry name" value="GH18_CFLE_spore_hydrolase"/>
    <property type="match status" value="1"/>
</dbReference>
<dbReference type="OrthoDB" id="9769314at2"/>
<dbReference type="PROSITE" id="PS51782">
    <property type="entry name" value="LYSM"/>
    <property type="match status" value="2"/>
</dbReference>
<dbReference type="STRING" id="1122184.SAMN02745176_00707"/>
<dbReference type="GO" id="GO:0005975">
    <property type="term" value="P:carbohydrate metabolic process"/>
    <property type="evidence" value="ECO:0007669"/>
    <property type="project" value="InterPro"/>
</dbReference>